<name>A0A5J9ULA8_9POAL</name>
<reference evidence="1 2" key="1">
    <citation type="journal article" date="2019" name="Sci. Rep.">
        <title>A high-quality genome of Eragrostis curvula grass provides insights into Poaceae evolution and supports new strategies to enhance forage quality.</title>
        <authorList>
            <person name="Carballo J."/>
            <person name="Santos B.A.C.M."/>
            <person name="Zappacosta D."/>
            <person name="Garbus I."/>
            <person name="Selva J.P."/>
            <person name="Gallo C.A."/>
            <person name="Diaz A."/>
            <person name="Albertini E."/>
            <person name="Caccamo M."/>
            <person name="Echenique V."/>
        </authorList>
    </citation>
    <scope>NUCLEOTIDE SEQUENCE [LARGE SCALE GENOMIC DNA]</scope>
    <source>
        <strain evidence="2">cv. Victoria</strain>
        <tissue evidence="1">Leaf</tissue>
    </source>
</reference>
<keyword evidence="2" id="KW-1185">Reference proteome</keyword>
<dbReference type="Proteomes" id="UP000324897">
    <property type="component" value="Chromosome 2"/>
</dbReference>
<dbReference type="EMBL" id="RWGY01000013">
    <property type="protein sequence ID" value="TVU24522.1"/>
    <property type="molecule type" value="Genomic_DNA"/>
</dbReference>
<sequence>MARSDAPPSSPWPPRLDPDLAPAAERAAQQLLLLLSCRRQQLAIGRLRQLATGAYGSSKEAPNCLSLAAPIGKATCSRTQPAGSRLALPVLSPLPCRGVPSQLLSLYSRIQILIEQINVTPTMSRRTPLSNFSKGYDSAIISHSTMNGSKGVKYFGVIFGDPQAWDLFEVLCIVYCQTGV</sequence>
<protein>
    <submittedName>
        <fullName evidence="1">Uncharacterized protein</fullName>
    </submittedName>
</protein>
<feature type="non-terminal residue" evidence="1">
    <location>
        <position position="1"/>
    </location>
</feature>
<proteinExistence type="predicted"/>
<comment type="caution">
    <text evidence="1">The sequence shown here is derived from an EMBL/GenBank/DDBJ whole genome shotgun (WGS) entry which is preliminary data.</text>
</comment>
<evidence type="ECO:0000313" key="1">
    <source>
        <dbReference type="EMBL" id="TVU24522.1"/>
    </source>
</evidence>
<gene>
    <name evidence="1" type="ORF">EJB05_26964</name>
</gene>
<dbReference type="Gramene" id="TVU24522">
    <property type="protein sequence ID" value="TVU24522"/>
    <property type="gene ID" value="EJB05_26964"/>
</dbReference>
<evidence type="ECO:0000313" key="2">
    <source>
        <dbReference type="Proteomes" id="UP000324897"/>
    </source>
</evidence>
<accession>A0A5J9ULA8</accession>
<organism evidence="1 2">
    <name type="scientific">Eragrostis curvula</name>
    <name type="common">weeping love grass</name>
    <dbReference type="NCBI Taxonomy" id="38414"/>
    <lineage>
        <taxon>Eukaryota</taxon>
        <taxon>Viridiplantae</taxon>
        <taxon>Streptophyta</taxon>
        <taxon>Embryophyta</taxon>
        <taxon>Tracheophyta</taxon>
        <taxon>Spermatophyta</taxon>
        <taxon>Magnoliopsida</taxon>
        <taxon>Liliopsida</taxon>
        <taxon>Poales</taxon>
        <taxon>Poaceae</taxon>
        <taxon>PACMAD clade</taxon>
        <taxon>Chloridoideae</taxon>
        <taxon>Eragrostideae</taxon>
        <taxon>Eragrostidinae</taxon>
        <taxon>Eragrostis</taxon>
    </lineage>
</organism>
<dbReference type="AlphaFoldDB" id="A0A5J9ULA8"/>